<protein>
    <recommendedName>
        <fullName evidence="3">Porin</fullName>
    </recommendedName>
</protein>
<keyword evidence="2" id="KW-1185">Reference proteome</keyword>
<evidence type="ECO:0000313" key="2">
    <source>
        <dbReference type="Proteomes" id="UP000316688"/>
    </source>
</evidence>
<dbReference type="Proteomes" id="UP000316688">
    <property type="component" value="Unassembled WGS sequence"/>
</dbReference>
<dbReference type="Pfam" id="PF07437">
    <property type="entry name" value="YfaZ"/>
    <property type="match status" value="1"/>
</dbReference>
<accession>A0A557RM37</accession>
<comment type="caution">
    <text evidence="1">The sequence shown here is derived from an EMBL/GenBank/DDBJ whole genome shotgun (WGS) entry which is preliminary data.</text>
</comment>
<evidence type="ECO:0008006" key="3">
    <source>
        <dbReference type="Google" id="ProtNLM"/>
    </source>
</evidence>
<dbReference type="InterPro" id="IPR009998">
    <property type="entry name" value="YfaZ"/>
</dbReference>
<reference evidence="1 2" key="1">
    <citation type="submission" date="2019-07" db="EMBL/GenBank/DDBJ databases">
        <title>Reclasification of Spiribacter aquaticus.</title>
        <authorList>
            <person name="Leon M.J."/>
            <person name="Sanchez-Porro C."/>
            <person name="Ventosa A."/>
        </authorList>
    </citation>
    <scope>NUCLEOTIDE SEQUENCE [LARGE SCALE GENOMIC DNA]</scope>
    <source>
        <strain evidence="1 2">SP30</strain>
    </source>
</reference>
<name>A0A557RM37_9GAMM</name>
<proteinExistence type="predicted"/>
<organism evidence="1 2">
    <name type="scientific">Spiribacter aquaticus</name>
    <dbReference type="NCBI Taxonomy" id="1935996"/>
    <lineage>
        <taxon>Bacteria</taxon>
        <taxon>Pseudomonadati</taxon>
        <taxon>Pseudomonadota</taxon>
        <taxon>Gammaproteobacteria</taxon>
        <taxon>Chromatiales</taxon>
        <taxon>Ectothiorhodospiraceae</taxon>
        <taxon>Spiribacter</taxon>
    </lineage>
</organism>
<gene>
    <name evidence="1" type="ORF">FPL11_00305</name>
</gene>
<sequence length="226" mass="23715">MDSLSHSRAAATMSGPCRGADLGVSFRAELSSGRTGSMMMHKGIPGVLIGVALSLPVAADTLDFNVSSDAAQLGYTRMLPPEGLEAGAALLHHDDDGDIAEANLHLVDQPEPGRDALLVGVGGKLAYARDDPRDATGAALAVGAKARWTLPIYNRAAVAGGVYFAPSATTVSDIDGYQEYSVRGEFKVLEDAAVYLGYRKIELSFDDGGSDRDFDDGVFAGFNLQF</sequence>
<dbReference type="EMBL" id="VMKP01000001">
    <property type="protein sequence ID" value="TVO66182.1"/>
    <property type="molecule type" value="Genomic_DNA"/>
</dbReference>
<evidence type="ECO:0000313" key="1">
    <source>
        <dbReference type="EMBL" id="TVO66182.1"/>
    </source>
</evidence>
<dbReference type="AlphaFoldDB" id="A0A557RM37"/>